<proteinExistence type="predicted"/>
<name>A0A0V0H8M3_SOLCH</name>
<dbReference type="EMBL" id="GEDG01024599">
    <property type="protein sequence ID" value="JAP15851.1"/>
    <property type="molecule type" value="Transcribed_RNA"/>
</dbReference>
<evidence type="ECO:0000313" key="1">
    <source>
        <dbReference type="EMBL" id="JAP15851.1"/>
    </source>
</evidence>
<accession>A0A0V0H8M3</accession>
<protein>
    <submittedName>
        <fullName evidence="1">Putative ovule protein</fullName>
    </submittedName>
</protein>
<dbReference type="AlphaFoldDB" id="A0A0V0H8M3"/>
<reference evidence="1" key="1">
    <citation type="submission" date="2015-12" db="EMBL/GenBank/DDBJ databases">
        <title>Gene expression during late stages of embryo sac development: a critical building block for successful pollen-pistil interactions.</title>
        <authorList>
            <person name="Liu Y."/>
            <person name="Joly V."/>
            <person name="Sabar M."/>
            <person name="Matton D.P."/>
        </authorList>
    </citation>
    <scope>NUCLEOTIDE SEQUENCE</scope>
</reference>
<sequence>MNEFMYVLMSCPSDINVHILSKRKMLSVFWLKDQPVPTRGPLRAGLGCYFIGPLIKRASPSQPI</sequence>
<organism evidence="1">
    <name type="scientific">Solanum chacoense</name>
    <name type="common">Chaco potato</name>
    <dbReference type="NCBI Taxonomy" id="4108"/>
    <lineage>
        <taxon>Eukaryota</taxon>
        <taxon>Viridiplantae</taxon>
        <taxon>Streptophyta</taxon>
        <taxon>Embryophyta</taxon>
        <taxon>Tracheophyta</taxon>
        <taxon>Spermatophyta</taxon>
        <taxon>Magnoliopsida</taxon>
        <taxon>eudicotyledons</taxon>
        <taxon>Gunneridae</taxon>
        <taxon>Pentapetalae</taxon>
        <taxon>asterids</taxon>
        <taxon>lamiids</taxon>
        <taxon>Solanales</taxon>
        <taxon>Solanaceae</taxon>
        <taxon>Solanoideae</taxon>
        <taxon>Solaneae</taxon>
        <taxon>Solanum</taxon>
    </lineage>
</organism>